<dbReference type="Pfam" id="PF00005">
    <property type="entry name" value="ABC_tran"/>
    <property type="match status" value="1"/>
</dbReference>
<dbReference type="PANTHER" id="PTHR42711">
    <property type="entry name" value="ABC TRANSPORTER ATP-BINDING PROTEIN"/>
    <property type="match status" value="1"/>
</dbReference>
<protein>
    <submittedName>
        <fullName evidence="7">ABC transporter ATP-binding protein</fullName>
    </submittedName>
</protein>
<feature type="domain" description="ABC transporter" evidence="6">
    <location>
        <begin position="9"/>
        <end position="237"/>
    </location>
</feature>
<dbReference type="InterPro" id="IPR003593">
    <property type="entry name" value="AAA+_ATPase"/>
</dbReference>
<dbReference type="GO" id="GO:0005524">
    <property type="term" value="F:ATP binding"/>
    <property type="evidence" value="ECO:0007669"/>
    <property type="project" value="UniProtKB-KW"/>
</dbReference>
<keyword evidence="8" id="KW-1185">Reference proteome</keyword>
<evidence type="ECO:0000313" key="8">
    <source>
        <dbReference type="Proteomes" id="UP001589700"/>
    </source>
</evidence>
<evidence type="ECO:0000256" key="5">
    <source>
        <dbReference type="ARBA" id="ARBA00023251"/>
    </source>
</evidence>
<dbReference type="EMBL" id="JBHMDY010000004">
    <property type="protein sequence ID" value="MFB9259433.1"/>
    <property type="molecule type" value="Genomic_DNA"/>
</dbReference>
<gene>
    <name evidence="7" type="ORF">ACFFVD_06415</name>
</gene>
<dbReference type="PROSITE" id="PS50893">
    <property type="entry name" value="ABC_TRANSPORTER_2"/>
    <property type="match status" value="1"/>
</dbReference>
<evidence type="ECO:0000259" key="6">
    <source>
        <dbReference type="PROSITE" id="PS50893"/>
    </source>
</evidence>
<proteinExistence type="predicted"/>
<dbReference type="RefSeq" id="WP_182631078.1">
    <property type="nucleotide sequence ID" value="NZ_JAALDM010000027.1"/>
</dbReference>
<dbReference type="InterPro" id="IPR017871">
    <property type="entry name" value="ABC_transporter-like_CS"/>
</dbReference>
<dbReference type="InterPro" id="IPR050763">
    <property type="entry name" value="ABC_transporter_ATP-binding"/>
</dbReference>
<accession>A0ABV5JNY8</accession>
<dbReference type="SUPFAM" id="SSF52540">
    <property type="entry name" value="P-loop containing nucleoside triphosphate hydrolases"/>
    <property type="match status" value="1"/>
</dbReference>
<organism evidence="7 8">
    <name type="scientific">Dietzia aerolata</name>
    <dbReference type="NCBI Taxonomy" id="595984"/>
    <lineage>
        <taxon>Bacteria</taxon>
        <taxon>Bacillati</taxon>
        <taxon>Actinomycetota</taxon>
        <taxon>Actinomycetes</taxon>
        <taxon>Mycobacteriales</taxon>
        <taxon>Dietziaceae</taxon>
        <taxon>Dietzia</taxon>
    </lineage>
</organism>
<dbReference type="PROSITE" id="PS00211">
    <property type="entry name" value="ABC_TRANSPORTER_1"/>
    <property type="match status" value="1"/>
</dbReference>
<dbReference type="SMART" id="SM00382">
    <property type="entry name" value="AAA"/>
    <property type="match status" value="1"/>
</dbReference>
<keyword evidence="3" id="KW-0547">Nucleotide-binding</keyword>
<keyword evidence="4 7" id="KW-0067">ATP-binding</keyword>
<comment type="subcellular location">
    <subcellularLocation>
        <location evidence="1">Cell membrane</location>
        <topology evidence="1">Peripheral membrane protein</topology>
    </subcellularLocation>
</comment>
<dbReference type="Proteomes" id="UP001589700">
    <property type="component" value="Unassembled WGS sequence"/>
</dbReference>
<comment type="caution">
    <text evidence="7">The sequence shown here is derived from an EMBL/GenBank/DDBJ whole genome shotgun (WGS) entry which is preliminary data.</text>
</comment>
<evidence type="ECO:0000256" key="4">
    <source>
        <dbReference type="ARBA" id="ARBA00022840"/>
    </source>
</evidence>
<keyword evidence="2" id="KW-0813">Transport</keyword>
<evidence type="ECO:0000256" key="2">
    <source>
        <dbReference type="ARBA" id="ARBA00022448"/>
    </source>
</evidence>
<name>A0ABV5JNY8_9ACTN</name>
<evidence type="ECO:0000256" key="1">
    <source>
        <dbReference type="ARBA" id="ARBA00004202"/>
    </source>
</evidence>
<dbReference type="PANTHER" id="PTHR42711:SF17">
    <property type="entry name" value="ABC TRANSPORTER ATP-BINDING PROTEIN"/>
    <property type="match status" value="1"/>
</dbReference>
<dbReference type="InterPro" id="IPR027417">
    <property type="entry name" value="P-loop_NTPase"/>
</dbReference>
<dbReference type="Gene3D" id="3.40.50.300">
    <property type="entry name" value="P-loop containing nucleotide triphosphate hydrolases"/>
    <property type="match status" value="1"/>
</dbReference>
<reference evidence="7 8" key="1">
    <citation type="submission" date="2024-09" db="EMBL/GenBank/DDBJ databases">
        <authorList>
            <person name="Sun Q."/>
            <person name="Mori K."/>
        </authorList>
    </citation>
    <scope>NUCLEOTIDE SEQUENCE [LARGE SCALE GENOMIC DNA]</scope>
    <source>
        <strain evidence="7 8">CCM 7659</strain>
    </source>
</reference>
<dbReference type="CDD" id="cd03230">
    <property type="entry name" value="ABC_DR_subfamily_A"/>
    <property type="match status" value="1"/>
</dbReference>
<keyword evidence="5" id="KW-0046">Antibiotic resistance</keyword>
<evidence type="ECO:0000256" key="3">
    <source>
        <dbReference type="ARBA" id="ARBA00022741"/>
    </source>
</evidence>
<sequence length="315" mass="32948">MTTTHPPGLEFSGLTKSFTAPGAQPVRAVRGIDLRIGTGEVVALLGPNGAGKTTALDMALGLTKPTGGTVAVFGDRPRKAIADGRISAVLQSGGLLSDLTVDETVRAVAALYKDTLSVGEVLDRAGLAGLARRKVGRCSGGEQQRLRFALALLPDPDLLILDEPTAAMDIASRREFWATMHDEASSGSTIIFATHHMEEAEGFADRIVLMARGEIVADGSVDRIRAMTSGSRTTAVWSPSPGEPAPEDLPGVTDVERTAARVLLTSTDSDATARALFTRTAARDVTITARSLDDAFLTLTADPTSAAPTTLEATR</sequence>
<dbReference type="InterPro" id="IPR003439">
    <property type="entry name" value="ABC_transporter-like_ATP-bd"/>
</dbReference>
<evidence type="ECO:0000313" key="7">
    <source>
        <dbReference type="EMBL" id="MFB9259433.1"/>
    </source>
</evidence>